<evidence type="ECO:0000313" key="2">
    <source>
        <dbReference type="EMBL" id="MCI09422.1"/>
    </source>
</evidence>
<evidence type="ECO:0000313" key="3">
    <source>
        <dbReference type="Proteomes" id="UP000265520"/>
    </source>
</evidence>
<name>A0A392PCD7_9FABA</name>
<dbReference type="Proteomes" id="UP000265520">
    <property type="component" value="Unassembled WGS sequence"/>
</dbReference>
<proteinExistence type="predicted"/>
<feature type="region of interest" description="Disordered" evidence="1">
    <location>
        <begin position="50"/>
        <end position="87"/>
    </location>
</feature>
<comment type="caution">
    <text evidence="2">The sequence shown here is derived from an EMBL/GenBank/DDBJ whole genome shotgun (WGS) entry which is preliminary data.</text>
</comment>
<reference evidence="2 3" key="1">
    <citation type="journal article" date="2018" name="Front. Plant Sci.">
        <title>Red Clover (Trifolium pratense) and Zigzag Clover (T. medium) - A Picture of Genomic Similarities and Differences.</title>
        <authorList>
            <person name="Dluhosova J."/>
            <person name="Istvanek J."/>
            <person name="Nedelnik J."/>
            <person name="Repkova J."/>
        </authorList>
    </citation>
    <scope>NUCLEOTIDE SEQUENCE [LARGE SCALE GENOMIC DNA]</scope>
    <source>
        <strain evidence="3">cv. 10/8</strain>
        <tissue evidence="2">Leaf</tissue>
    </source>
</reference>
<dbReference type="AlphaFoldDB" id="A0A392PCD7"/>
<organism evidence="2 3">
    <name type="scientific">Trifolium medium</name>
    <dbReference type="NCBI Taxonomy" id="97028"/>
    <lineage>
        <taxon>Eukaryota</taxon>
        <taxon>Viridiplantae</taxon>
        <taxon>Streptophyta</taxon>
        <taxon>Embryophyta</taxon>
        <taxon>Tracheophyta</taxon>
        <taxon>Spermatophyta</taxon>
        <taxon>Magnoliopsida</taxon>
        <taxon>eudicotyledons</taxon>
        <taxon>Gunneridae</taxon>
        <taxon>Pentapetalae</taxon>
        <taxon>rosids</taxon>
        <taxon>fabids</taxon>
        <taxon>Fabales</taxon>
        <taxon>Fabaceae</taxon>
        <taxon>Papilionoideae</taxon>
        <taxon>50 kb inversion clade</taxon>
        <taxon>NPAAA clade</taxon>
        <taxon>Hologalegina</taxon>
        <taxon>IRL clade</taxon>
        <taxon>Trifolieae</taxon>
        <taxon>Trifolium</taxon>
    </lineage>
</organism>
<keyword evidence="3" id="KW-1185">Reference proteome</keyword>
<sequence>MVFNYEDGSLDCSMSRGGSMEEFMMLINLYKDVMEHFEILKKLFPDLYRPYSKSSSKRKSSTSEASAGTDPGVHTMGQPPPLNHGAL</sequence>
<protein>
    <submittedName>
        <fullName evidence="2">Uncharacterized protein</fullName>
    </submittedName>
</protein>
<feature type="compositionally biased region" description="Pro residues" evidence="1">
    <location>
        <begin position="78"/>
        <end position="87"/>
    </location>
</feature>
<accession>A0A392PCD7</accession>
<evidence type="ECO:0000256" key="1">
    <source>
        <dbReference type="SAM" id="MobiDB-lite"/>
    </source>
</evidence>
<dbReference type="EMBL" id="LXQA010072572">
    <property type="protein sequence ID" value="MCI09422.1"/>
    <property type="molecule type" value="Genomic_DNA"/>
</dbReference>
<feature type="non-terminal residue" evidence="2">
    <location>
        <position position="87"/>
    </location>
</feature>